<dbReference type="SUPFAM" id="SSF53807">
    <property type="entry name" value="Helical backbone' metal receptor"/>
    <property type="match status" value="1"/>
</dbReference>
<dbReference type="PANTHER" id="PTHR42953:SF8">
    <property type="entry name" value="ZINT DOMAIN-CONTAINING PROTEIN"/>
    <property type="match status" value="1"/>
</dbReference>
<feature type="compositionally biased region" description="Basic and acidic residues" evidence="5">
    <location>
        <begin position="349"/>
        <end position="365"/>
    </location>
</feature>
<feature type="signal peptide" evidence="6">
    <location>
        <begin position="1"/>
        <end position="19"/>
    </location>
</feature>
<dbReference type="OrthoDB" id="9810636at2"/>
<reference evidence="8" key="1">
    <citation type="submission" date="2016-10" db="EMBL/GenBank/DDBJ databases">
        <authorList>
            <person name="Varghese N."/>
            <person name="Submissions S."/>
        </authorList>
    </citation>
    <scope>NUCLEOTIDE SEQUENCE [LARGE SCALE GENOMIC DNA]</scope>
    <source>
        <strain evidence="8">DSM 4771</strain>
    </source>
</reference>
<evidence type="ECO:0000256" key="3">
    <source>
        <dbReference type="RuleBase" id="RU003512"/>
    </source>
</evidence>
<dbReference type="GO" id="GO:0030001">
    <property type="term" value="P:metal ion transport"/>
    <property type="evidence" value="ECO:0007669"/>
    <property type="project" value="InterPro"/>
</dbReference>
<gene>
    <name evidence="7" type="ORF">SAMN04490247_0700</name>
</gene>
<dbReference type="RefSeq" id="WP_093192140.1">
    <property type="nucleotide sequence ID" value="NZ_FNEV01000002.1"/>
</dbReference>
<evidence type="ECO:0000313" key="8">
    <source>
        <dbReference type="Proteomes" id="UP000199225"/>
    </source>
</evidence>
<dbReference type="GO" id="GO:0046872">
    <property type="term" value="F:metal ion binding"/>
    <property type="evidence" value="ECO:0007669"/>
    <property type="project" value="InterPro"/>
</dbReference>
<feature type="region of interest" description="Disordered" evidence="5">
    <location>
        <begin position="123"/>
        <end position="175"/>
    </location>
</feature>
<keyword evidence="4" id="KW-0175">Coiled coil</keyword>
<dbReference type="PRINTS" id="PR00691">
    <property type="entry name" value="ADHESINB"/>
</dbReference>
<evidence type="ECO:0000256" key="5">
    <source>
        <dbReference type="SAM" id="MobiDB-lite"/>
    </source>
</evidence>
<proteinExistence type="inferred from homology"/>
<dbReference type="InterPro" id="IPR006129">
    <property type="entry name" value="AdhesinB"/>
</dbReference>
<feature type="coiled-coil region" evidence="4">
    <location>
        <begin position="201"/>
        <end position="228"/>
    </location>
</feature>
<dbReference type="Proteomes" id="UP000199225">
    <property type="component" value="Unassembled WGS sequence"/>
</dbReference>
<dbReference type="InterPro" id="IPR006128">
    <property type="entry name" value="Lipoprotein_PsaA-like"/>
</dbReference>
<name>A0A1G8QY04_9BACI</name>
<dbReference type="InterPro" id="IPR050492">
    <property type="entry name" value="Bact_metal-bind_prot9"/>
</dbReference>
<feature type="chain" id="PRO_5039583279" evidence="6">
    <location>
        <begin position="20"/>
        <end position="365"/>
    </location>
</feature>
<keyword evidence="2 6" id="KW-0732">Signal</keyword>
<dbReference type="GO" id="GO:0007155">
    <property type="term" value="P:cell adhesion"/>
    <property type="evidence" value="ECO:0007669"/>
    <property type="project" value="InterPro"/>
</dbReference>
<evidence type="ECO:0000313" key="7">
    <source>
        <dbReference type="EMBL" id="SDJ09596.1"/>
    </source>
</evidence>
<evidence type="ECO:0000256" key="6">
    <source>
        <dbReference type="SAM" id="SignalP"/>
    </source>
</evidence>
<evidence type="ECO:0000256" key="4">
    <source>
        <dbReference type="SAM" id="Coils"/>
    </source>
</evidence>
<keyword evidence="8" id="KW-1185">Reference proteome</keyword>
<dbReference type="EMBL" id="FNEV01000002">
    <property type="protein sequence ID" value="SDJ09596.1"/>
    <property type="molecule type" value="Genomic_DNA"/>
</dbReference>
<dbReference type="AlphaFoldDB" id="A0A1G8QY04"/>
<accession>A0A1G8QY04</accession>
<feature type="compositionally biased region" description="Basic and acidic residues" evidence="5">
    <location>
        <begin position="163"/>
        <end position="175"/>
    </location>
</feature>
<dbReference type="Pfam" id="PF01297">
    <property type="entry name" value="ZnuA"/>
    <property type="match status" value="1"/>
</dbReference>
<dbReference type="PANTHER" id="PTHR42953">
    <property type="entry name" value="HIGH-AFFINITY ZINC UPTAKE SYSTEM PROTEIN ZNUA-RELATED"/>
    <property type="match status" value="1"/>
</dbReference>
<evidence type="ECO:0000256" key="2">
    <source>
        <dbReference type="ARBA" id="ARBA00022729"/>
    </source>
</evidence>
<keyword evidence="1 3" id="KW-0813">Transport</keyword>
<feature type="region of interest" description="Disordered" evidence="5">
    <location>
        <begin position="340"/>
        <end position="365"/>
    </location>
</feature>
<comment type="similarity">
    <text evidence="3">Belongs to the bacterial solute-binding protein 9 family.</text>
</comment>
<feature type="compositionally biased region" description="Basic and acidic residues" evidence="5">
    <location>
        <begin position="125"/>
        <end position="157"/>
    </location>
</feature>
<dbReference type="STRING" id="86666.SAMN04490247_0700"/>
<dbReference type="PROSITE" id="PS51257">
    <property type="entry name" value="PROKAR_LIPOPROTEIN"/>
    <property type="match status" value="1"/>
</dbReference>
<sequence>MKKVLGVISLLSLMLVLVACGNESSNESQQSEEGERAEDELKIFTTVYPLQYFADRIAGDKAMVESILPPGADSHTYEPTSKEMVEIAEGDAFIYNGAGLESYAEQISDTVQPEGVRILEASEGVEVKEHVHKDEEEEQNHEHDHSSDESDHEHTEHAEEESHEGHNHGDQDPHIWLDPLKSITVAENIKNMLVELKPGQEEIFQKNFEELETELKKLDGKFHNELEQLPGNEIIVSHAAYGYWEQAYGIEQIAISGLSPINEPSQKELQSIIETAEQHGLNHVFFEQNVTPKVAETVRKEISAEPLRIHNLSVLTEEDITNEETYFTLMNRNLERLKEALSNASPAEEGSHGEEEHQEHDHSHD</sequence>
<dbReference type="Gene3D" id="3.40.50.1980">
    <property type="entry name" value="Nitrogenase molybdenum iron protein domain"/>
    <property type="match status" value="3"/>
</dbReference>
<dbReference type="PRINTS" id="PR00690">
    <property type="entry name" value="ADHESNFAMILY"/>
</dbReference>
<dbReference type="InterPro" id="IPR006127">
    <property type="entry name" value="ZnuA-like"/>
</dbReference>
<organism evidence="7 8">
    <name type="scientific">Salimicrobium halophilum</name>
    <dbReference type="NCBI Taxonomy" id="86666"/>
    <lineage>
        <taxon>Bacteria</taxon>
        <taxon>Bacillati</taxon>
        <taxon>Bacillota</taxon>
        <taxon>Bacilli</taxon>
        <taxon>Bacillales</taxon>
        <taxon>Bacillaceae</taxon>
        <taxon>Salimicrobium</taxon>
    </lineage>
</organism>
<protein>
    <submittedName>
        <fullName evidence="7">Zinc transport system substrate-binding protein</fullName>
    </submittedName>
</protein>
<evidence type="ECO:0000256" key="1">
    <source>
        <dbReference type="ARBA" id="ARBA00022448"/>
    </source>
</evidence>